<dbReference type="OrthoDB" id="3098at2759"/>
<comment type="caution">
    <text evidence="9">The sequence shown here is derived from an EMBL/GenBank/DDBJ whole genome shotgun (WGS) entry which is preliminary data.</text>
</comment>
<dbReference type="Proteomes" id="UP000887226">
    <property type="component" value="Unassembled WGS sequence"/>
</dbReference>
<feature type="region of interest" description="Disordered" evidence="8">
    <location>
        <begin position="984"/>
        <end position="1011"/>
    </location>
</feature>
<evidence type="ECO:0000256" key="3">
    <source>
        <dbReference type="ARBA" id="ARBA00022927"/>
    </source>
</evidence>
<keyword evidence="4 7" id="KW-0811">Translocation</keyword>
<keyword evidence="2" id="KW-0509">mRNA transport</keyword>
<evidence type="ECO:0000313" key="10">
    <source>
        <dbReference type="Proteomes" id="UP000887226"/>
    </source>
</evidence>
<organism evidence="9 10">
    <name type="scientific">Calycina marina</name>
    <dbReference type="NCBI Taxonomy" id="1763456"/>
    <lineage>
        <taxon>Eukaryota</taxon>
        <taxon>Fungi</taxon>
        <taxon>Dikarya</taxon>
        <taxon>Ascomycota</taxon>
        <taxon>Pezizomycotina</taxon>
        <taxon>Leotiomycetes</taxon>
        <taxon>Helotiales</taxon>
        <taxon>Pezizellaceae</taxon>
        <taxon>Calycina</taxon>
    </lineage>
</organism>
<keyword evidence="10" id="KW-1185">Reference proteome</keyword>
<dbReference type="InterPro" id="IPR007252">
    <property type="entry name" value="Nup84/Nup107"/>
</dbReference>
<dbReference type="GO" id="GO:0031080">
    <property type="term" value="C:nuclear pore outer ring"/>
    <property type="evidence" value="ECO:0007669"/>
    <property type="project" value="TreeGrafter"/>
</dbReference>
<feature type="compositionally biased region" description="Basic and acidic residues" evidence="8">
    <location>
        <begin position="39"/>
        <end position="55"/>
    </location>
</feature>
<comment type="subunit">
    <text evidence="7">Part of the nuclear pore complex (NPC).</text>
</comment>
<evidence type="ECO:0000313" key="9">
    <source>
        <dbReference type="EMBL" id="KAG9246312.1"/>
    </source>
</evidence>
<keyword evidence="6 7" id="KW-0539">Nucleus</keyword>
<feature type="compositionally biased region" description="Acidic residues" evidence="8">
    <location>
        <begin position="56"/>
        <end position="71"/>
    </location>
</feature>
<reference evidence="9" key="1">
    <citation type="journal article" date="2021" name="IMA Fungus">
        <title>Genomic characterization of three marine fungi, including Emericellopsis atlantica sp. nov. with signatures of a generalist lifestyle and marine biomass degradation.</title>
        <authorList>
            <person name="Hagestad O.C."/>
            <person name="Hou L."/>
            <person name="Andersen J.H."/>
            <person name="Hansen E.H."/>
            <person name="Altermark B."/>
            <person name="Li C."/>
            <person name="Kuhnert E."/>
            <person name="Cox R.J."/>
            <person name="Crous P.W."/>
            <person name="Spatafora J.W."/>
            <person name="Lail K."/>
            <person name="Amirebrahimi M."/>
            <person name="Lipzen A."/>
            <person name="Pangilinan J."/>
            <person name="Andreopoulos W."/>
            <person name="Hayes R.D."/>
            <person name="Ng V."/>
            <person name="Grigoriev I.V."/>
            <person name="Jackson S.A."/>
            <person name="Sutton T.D.S."/>
            <person name="Dobson A.D.W."/>
            <person name="Rama T."/>
        </authorList>
    </citation>
    <scope>NUCLEOTIDE SEQUENCE</scope>
    <source>
        <strain evidence="9">TRa3180A</strain>
    </source>
</reference>
<name>A0A9P8CGX8_9HELO</name>
<evidence type="ECO:0000256" key="7">
    <source>
        <dbReference type="RuleBase" id="RU365072"/>
    </source>
</evidence>
<dbReference type="GO" id="GO:0031965">
    <property type="term" value="C:nuclear membrane"/>
    <property type="evidence" value="ECO:0007669"/>
    <property type="project" value="UniProtKB-SubCell"/>
</dbReference>
<sequence>MAPITRSTRNNGALIPPRSDLLHQNSRQASWQFVGSDMDSEREVSEEPTSSHEGEEMGYVEGEEDDYDDEASPLGTPEDTEDILHPLREAANRVGREVERFAEVLDQYNPGRVKEKADFGTAMSLLDGYQNITMATLRTLRIRHFREKRRMQTAARGGNIQEGRDLNNSEEMDVEDSLELAGGSAETTIEDLDRWEAEHKTWDLFKMILEARQDQETPVEGRFSYPDQFSPEHEVWAGFLKEEPLAIERHTVLQWLKHSAEEAGEDVNDLIADLQHKSDRGDLGNGWLETKHAIKFQKQQQTWPKPLDSESSVVSSVLVRKNTSEPLITQLDPDAVTRQGRKLETADEFFAQSISRGCYELLRRGSKLDDIRDFCSERTELWRAVGMSGFPGDHQKEEEDIENPIACALWRRMCFALARKGGGDIYERAVYGILSGDVQSVEPVCKTWDDFMFAHYNALLHTHFDRYLQDIYIDDPSFTNSFSTFEAFDAVQFHGSPDGAARKLVENLKVDPRTANETLEPMNMLQGVLIADQFEDFVYQQGLALSKFANANGPSNLIPDTEERPENEEITRYITMDDHDSLRVLVHMLLVYKANGLKFGVHRQLMVDNIIVSYISFLRLAGKEELIPLYASQLSGNRRYATLSRNLIDVINPEQRRTQIQLMKNLGLDVREFVTFQARNLLRDYPDVDDEVDEDYPASHFRMLETDPRSDGTGRRIIADYFSPNPQQIDRIDMLLIRSLEWFLLVDGLWSETFKFGTVIYLRFFKYMRLNAARKLRNKVPAVEIALCKTRKILGQELDFHGLEADGEDEDLTQVLDGTADRKRLLRKHLVTEAKTFRELETLITALDRLEDIGGTAQVLAEQGNDVVKKQLRNQLSEYLTPIVANVSPLLKGWLLSSKDAVPEHELLREAYLPEVVLGYISVLQVGGLSLTRDYLMECMELSTIIADEDSDILALFIKQSRVEELAEAFARASKTLLLADSSVGKKQSSSKGKRLRQKGWTSSIWKVTPE</sequence>
<evidence type="ECO:0000256" key="5">
    <source>
        <dbReference type="ARBA" id="ARBA00023132"/>
    </source>
</evidence>
<evidence type="ECO:0000256" key="6">
    <source>
        <dbReference type="ARBA" id="ARBA00023242"/>
    </source>
</evidence>
<accession>A0A9P8CGX8</accession>
<dbReference type="GO" id="GO:0017056">
    <property type="term" value="F:structural constituent of nuclear pore"/>
    <property type="evidence" value="ECO:0007669"/>
    <property type="project" value="UniProtKB-UniRule"/>
</dbReference>
<evidence type="ECO:0000256" key="2">
    <source>
        <dbReference type="ARBA" id="ARBA00022816"/>
    </source>
</evidence>
<dbReference type="Gene3D" id="1.10.3450.20">
    <property type="match status" value="1"/>
</dbReference>
<feature type="region of interest" description="Disordered" evidence="8">
    <location>
        <begin position="1"/>
        <end position="82"/>
    </location>
</feature>
<dbReference type="PANTHER" id="PTHR13003">
    <property type="entry name" value="NUP107-RELATED"/>
    <property type="match status" value="1"/>
</dbReference>
<comment type="similarity">
    <text evidence="7">Belongs to the nucleoporin Nup84/Nup107 family.</text>
</comment>
<dbReference type="GO" id="GO:0006406">
    <property type="term" value="P:mRNA export from nucleus"/>
    <property type="evidence" value="ECO:0007669"/>
    <property type="project" value="TreeGrafter"/>
</dbReference>
<evidence type="ECO:0000256" key="1">
    <source>
        <dbReference type="ARBA" id="ARBA00022448"/>
    </source>
</evidence>
<feature type="compositionally biased region" description="Polar residues" evidence="8">
    <location>
        <begin position="1001"/>
        <end position="1011"/>
    </location>
</feature>
<feature type="compositionally biased region" description="Polar residues" evidence="8">
    <location>
        <begin position="1"/>
        <end position="11"/>
    </location>
</feature>
<dbReference type="EMBL" id="MU253809">
    <property type="protein sequence ID" value="KAG9246312.1"/>
    <property type="molecule type" value="Genomic_DNA"/>
</dbReference>
<dbReference type="AlphaFoldDB" id="A0A9P8CGX8"/>
<dbReference type="Gene3D" id="1.20.190.50">
    <property type="match status" value="1"/>
</dbReference>
<keyword evidence="1 7" id="KW-0813">Transport</keyword>
<protein>
    <recommendedName>
        <fullName evidence="7">Nuclear pore complex protein</fullName>
    </recommendedName>
</protein>
<keyword evidence="7" id="KW-0472">Membrane</keyword>
<dbReference type="PANTHER" id="PTHR13003:SF2">
    <property type="entry name" value="NUCLEAR PORE COMPLEX PROTEIN NUP107"/>
    <property type="match status" value="1"/>
</dbReference>
<evidence type="ECO:0000256" key="8">
    <source>
        <dbReference type="SAM" id="MobiDB-lite"/>
    </source>
</evidence>
<gene>
    <name evidence="9" type="ORF">BJ878DRAFT_295435</name>
</gene>
<evidence type="ECO:0000256" key="4">
    <source>
        <dbReference type="ARBA" id="ARBA00023010"/>
    </source>
</evidence>
<keyword evidence="3" id="KW-0653">Protein transport</keyword>
<feature type="compositionally biased region" description="Polar residues" evidence="8">
    <location>
        <begin position="22"/>
        <end position="33"/>
    </location>
</feature>
<comment type="subcellular location">
    <subcellularLocation>
        <location evidence="7">Nucleus</location>
        <location evidence="7">Nuclear pore complex</location>
    </subcellularLocation>
    <subcellularLocation>
        <location evidence="7">Nucleus membrane</location>
    </subcellularLocation>
</comment>
<comment type="function">
    <text evidence="7">Functions as a component of the nuclear pore complex (NPC).</text>
</comment>
<dbReference type="GO" id="GO:0006606">
    <property type="term" value="P:protein import into nucleus"/>
    <property type="evidence" value="ECO:0007669"/>
    <property type="project" value="TreeGrafter"/>
</dbReference>
<proteinExistence type="inferred from homology"/>
<keyword evidence="5 7" id="KW-0906">Nuclear pore complex</keyword>
<dbReference type="Pfam" id="PF04121">
    <property type="entry name" value="Nup84_Nup100"/>
    <property type="match status" value="1"/>
</dbReference>
<dbReference type="GO" id="GO:0000973">
    <property type="term" value="P:post-transcriptional tethering of RNA polymerase II gene DNA at nuclear periphery"/>
    <property type="evidence" value="ECO:0007669"/>
    <property type="project" value="TreeGrafter"/>
</dbReference>